<feature type="compositionally biased region" description="Polar residues" evidence="3">
    <location>
        <begin position="312"/>
        <end position="326"/>
    </location>
</feature>
<dbReference type="InterPro" id="IPR036142">
    <property type="entry name" value="ENT_dom-like_sf"/>
</dbReference>
<evidence type="ECO:0000313" key="5">
    <source>
        <dbReference type="EMBL" id="KAE8704037.1"/>
    </source>
</evidence>
<dbReference type="PANTHER" id="PTHR31917">
    <property type="entry name" value="AGENET DOMAIN-CONTAINING PROTEIN-RELATED"/>
    <property type="match status" value="1"/>
</dbReference>
<dbReference type="AlphaFoldDB" id="A0A6A3AKM6"/>
<dbReference type="InterPro" id="IPR005491">
    <property type="entry name" value="ENT_dom"/>
</dbReference>
<evidence type="ECO:0000256" key="3">
    <source>
        <dbReference type="SAM" id="MobiDB-lite"/>
    </source>
</evidence>
<dbReference type="PROSITE" id="PS51138">
    <property type="entry name" value="ENT"/>
    <property type="match status" value="1"/>
</dbReference>
<keyword evidence="6" id="KW-1185">Reference proteome</keyword>
<evidence type="ECO:0000256" key="1">
    <source>
        <dbReference type="ARBA" id="ARBA00004123"/>
    </source>
</evidence>
<feature type="domain" description="ENT" evidence="4">
    <location>
        <begin position="342"/>
        <end position="402"/>
    </location>
</feature>
<reference evidence="5" key="1">
    <citation type="submission" date="2019-09" db="EMBL/GenBank/DDBJ databases">
        <title>Draft genome information of white flower Hibiscus syriacus.</title>
        <authorList>
            <person name="Kim Y.-M."/>
        </authorList>
    </citation>
    <scope>NUCLEOTIDE SEQUENCE [LARGE SCALE GENOMIC DNA]</scope>
    <source>
        <strain evidence="5">YM2019G1</strain>
    </source>
</reference>
<dbReference type="Proteomes" id="UP000436088">
    <property type="component" value="Unassembled WGS sequence"/>
</dbReference>
<dbReference type="GO" id="GO:0005634">
    <property type="term" value="C:nucleus"/>
    <property type="evidence" value="ECO:0007669"/>
    <property type="project" value="UniProtKB-SubCell"/>
</dbReference>
<feature type="region of interest" description="Disordered" evidence="3">
    <location>
        <begin position="312"/>
        <end position="339"/>
    </location>
</feature>
<sequence>MNFRKGNMVEVLRREDDDDPCGSWFTGKIVSASGENHVVRYKLLMDHKEKQVVEKVQRKDVRPLPPSVNGKSWAVGDVAEVFDIRCWKAGKVAKVLKNNHRFIVKLFGSIQLKEFHASSLRIRQSWDGKKWMAIGKVAKCKDLTRNRTLKFPYRSGGFLFRTSLHLSETPRYREGMHKDEADNLTVCMSMRATSKGHDRQSKGIKLNPIIGGSLRKRKSPHWSRGWIDKTLRRTCPLFNQVDDISFPHVGVDEKDIKRSINRNNRMENAPSFCSYDSWRPVLSAEDSDQCSVASCSSNHVADYASQISRRTLENTPDNSEAESSFPYSCDKRDQPSSSVSDKVFDIHGLELRAYKSTVKALYASGPLTWGQEFLLTNLRLSLNISDEEHLLQLRNLLSDQVL</sequence>
<gene>
    <name evidence="5" type="ORF">F3Y22_tig00110462pilonHSYRG00556</name>
</gene>
<dbReference type="Gene3D" id="1.10.1240.40">
    <property type="entry name" value="ENT domain"/>
    <property type="match status" value="1"/>
</dbReference>
<dbReference type="Pfam" id="PF03735">
    <property type="entry name" value="ENT"/>
    <property type="match status" value="1"/>
</dbReference>
<evidence type="ECO:0000313" key="6">
    <source>
        <dbReference type="Proteomes" id="UP000436088"/>
    </source>
</evidence>
<protein>
    <recommendedName>
        <fullName evidence="4">ENT domain-containing protein</fullName>
    </recommendedName>
</protein>
<dbReference type="InterPro" id="IPR014002">
    <property type="entry name" value="Agenet_dom_plant"/>
</dbReference>
<organism evidence="5 6">
    <name type="scientific">Hibiscus syriacus</name>
    <name type="common">Rose of Sharon</name>
    <dbReference type="NCBI Taxonomy" id="106335"/>
    <lineage>
        <taxon>Eukaryota</taxon>
        <taxon>Viridiplantae</taxon>
        <taxon>Streptophyta</taxon>
        <taxon>Embryophyta</taxon>
        <taxon>Tracheophyta</taxon>
        <taxon>Spermatophyta</taxon>
        <taxon>Magnoliopsida</taxon>
        <taxon>eudicotyledons</taxon>
        <taxon>Gunneridae</taxon>
        <taxon>Pentapetalae</taxon>
        <taxon>rosids</taxon>
        <taxon>malvids</taxon>
        <taxon>Malvales</taxon>
        <taxon>Malvaceae</taxon>
        <taxon>Malvoideae</taxon>
        <taxon>Hibiscus</taxon>
    </lineage>
</organism>
<comment type="caution">
    <text evidence="5">The sequence shown here is derived from an EMBL/GenBank/DDBJ whole genome shotgun (WGS) entry which is preliminary data.</text>
</comment>
<dbReference type="Pfam" id="PF05641">
    <property type="entry name" value="Agenet"/>
    <property type="match status" value="1"/>
</dbReference>
<dbReference type="EMBL" id="VEPZ02000996">
    <property type="protein sequence ID" value="KAE8704037.1"/>
    <property type="molecule type" value="Genomic_DNA"/>
</dbReference>
<accession>A0A6A3AKM6</accession>
<dbReference type="Gene3D" id="2.30.30.140">
    <property type="match status" value="1"/>
</dbReference>
<dbReference type="SMART" id="SM01191">
    <property type="entry name" value="ENT"/>
    <property type="match status" value="1"/>
</dbReference>
<dbReference type="SMART" id="SM00743">
    <property type="entry name" value="Agenet"/>
    <property type="match status" value="2"/>
</dbReference>
<name>A0A6A3AKM6_HIBSY</name>
<proteinExistence type="predicted"/>
<dbReference type="PANTHER" id="PTHR31917:SF59">
    <property type="entry name" value="ENT DOMAIN-CONTAINING PROTEIN"/>
    <property type="match status" value="1"/>
</dbReference>
<comment type="subcellular location">
    <subcellularLocation>
        <location evidence="1">Nucleus</location>
    </subcellularLocation>
</comment>
<dbReference type="SUPFAM" id="SSF158639">
    <property type="entry name" value="ENT-like"/>
    <property type="match status" value="1"/>
</dbReference>
<keyword evidence="2" id="KW-0539">Nucleus</keyword>
<dbReference type="OrthoDB" id="663550at2759"/>
<dbReference type="InterPro" id="IPR008395">
    <property type="entry name" value="Agenet-like_dom"/>
</dbReference>
<evidence type="ECO:0000256" key="2">
    <source>
        <dbReference type="ARBA" id="ARBA00023242"/>
    </source>
</evidence>
<evidence type="ECO:0000259" key="4">
    <source>
        <dbReference type="PROSITE" id="PS51138"/>
    </source>
</evidence>